<gene>
    <name evidence="2" type="ORF">SAMN02745245_01489</name>
</gene>
<dbReference type="OrthoDB" id="9939202at2"/>
<feature type="transmembrane region" description="Helical" evidence="1">
    <location>
        <begin position="6"/>
        <end position="24"/>
    </location>
</feature>
<keyword evidence="1" id="KW-0812">Transmembrane</keyword>
<evidence type="ECO:0000313" key="2">
    <source>
        <dbReference type="EMBL" id="SHH50684.1"/>
    </source>
</evidence>
<sequence>MKRFILKTVVIFAISIMIIGYVDFRKYVAYDKKDGLGKVEEVEKDNRGYLESIENKIRKVFN</sequence>
<dbReference type="AlphaFoldDB" id="A0A1M5TJ03"/>
<keyword evidence="1" id="KW-0472">Membrane</keyword>
<evidence type="ECO:0000313" key="3">
    <source>
        <dbReference type="Proteomes" id="UP000184032"/>
    </source>
</evidence>
<reference evidence="2 3" key="1">
    <citation type="submission" date="2016-11" db="EMBL/GenBank/DDBJ databases">
        <authorList>
            <person name="Jaros S."/>
            <person name="Januszkiewicz K."/>
            <person name="Wedrychowicz H."/>
        </authorList>
    </citation>
    <scope>NUCLEOTIDE SEQUENCE [LARGE SCALE GENOMIC DNA]</scope>
    <source>
        <strain evidence="2 3">DSM 21120</strain>
    </source>
</reference>
<name>A0A1M5TJ03_9FIRM</name>
<organism evidence="2 3">
    <name type="scientific">Anaerosphaera aminiphila DSM 21120</name>
    <dbReference type="NCBI Taxonomy" id="1120995"/>
    <lineage>
        <taxon>Bacteria</taxon>
        <taxon>Bacillati</taxon>
        <taxon>Bacillota</taxon>
        <taxon>Tissierellia</taxon>
        <taxon>Tissierellales</taxon>
        <taxon>Peptoniphilaceae</taxon>
        <taxon>Anaerosphaera</taxon>
    </lineage>
</organism>
<proteinExistence type="predicted"/>
<dbReference type="STRING" id="1120995.SAMN02745245_01489"/>
<evidence type="ECO:0000256" key="1">
    <source>
        <dbReference type="SAM" id="Phobius"/>
    </source>
</evidence>
<keyword evidence="1" id="KW-1133">Transmembrane helix</keyword>
<dbReference type="Proteomes" id="UP000184032">
    <property type="component" value="Unassembled WGS sequence"/>
</dbReference>
<dbReference type="EMBL" id="FQXI01000011">
    <property type="protein sequence ID" value="SHH50684.1"/>
    <property type="molecule type" value="Genomic_DNA"/>
</dbReference>
<keyword evidence="3" id="KW-1185">Reference proteome</keyword>
<dbReference type="RefSeq" id="WP_073185082.1">
    <property type="nucleotide sequence ID" value="NZ_FQXI01000011.1"/>
</dbReference>
<accession>A0A1M5TJ03</accession>
<protein>
    <submittedName>
        <fullName evidence="2">Uncharacterized protein</fullName>
    </submittedName>
</protein>